<feature type="domain" description="Methyl-accepting transducer" evidence="5">
    <location>
        <begin position="375"/>
        <end position="611"/>
    </location>
</feature>
<dbReference type="Pfam" id="PF00015">
    <property type="entry name" value="MCPsignal"/>
    <property type="match status" value="1"/>
</dbReference>
<keyword evidence="4" id="KW-0175">Coiled coil</keyword>
<dbReference type="InterPro" id="IPR004089">
    <property type="entry name" value="MCPsignal_dom"/>
</dbReference>
<dbReference type="CDD" id="cd11386">
    <property type="entry name" value="MCP_signal"/>
    <property type="match status" value="1"/>
</dbReference>
<evidence type="ECO:0000313" key="7">
    <source>
        <dbReference type="EMBL" id="UXY13664.1"/>
    </source>
</evidence>
<dbReference type="SUPFAM" id="SSF58104">
    <property type="entry name" value="Methyl-accepting chemotaxis protein (MCP) signaling domain"/>
    <property type="match status" value="1"/>
</dbReference>
<sequence length="647" mass="69784">MARRWSIQNKLLLSMTFILLLSLCTIGALSVHLFRSAMTERLERYELVRTVEAIRNEVDKAVSVPLAQAQQLAANTYLLDWMAAGEPAEGIAGWQRYAQSLKQSTGAVAISWASEATGNYYDDSSGLLRQLAPDGNDAWFKAFLASGRQTAFDLGSEAGKADVIMFINALARDAQGHRAVASLGMDVTGMAQRVRQMAVGDRGQVYVVDEQGRLQIHRDPALVKVDNKVELKSLPGMGAVAAGLLRPGPFNLARYEGPQGPMIVASSHLPNAGWFVVVELAEDEVFSAVTRTIRWLVLLDTVILLASLMLMAWVSRTITRPLARLRDAMHGLARGEGDLTQRLPIDTTDEVGEIAESFNRFIEQLRGMFLQVRDQAVNLNQSVEQLGQMADRLAHDARDNAGLAEATAATIQEITVSVAHIADNTQAAAHAVGQAGQLSEQSGASVNRVSSEIGEVAQSMDALDEQMRELESRSRQVGSIAGVIKGIADQTNLLALNAAIEAARAGEQGRGFAVVADEVRQLAERTGSATVEIEQMVGAMRNAAESALGRVAHTHGTVKGSVAQADIALGHIGQIKDSMDGVVRKTHEIRDAANEQSRATEDMARAAERMSARAQAGDTELARAREVVQQLEQLSTALRQVVSGFRL</sequence>
<dbReference type="PROSITE" id="PS50885">
    <property type="entry name" value="HAMP"/>
    <property type="match status" value="1"/>
</dbReference>
<dbReference type="PROSITE" id="PS50111">
    <property type="entry name" value="CHEMOTAXIS_TRANSDUC_2"/>
    <property type="match status" value="1"/>
</dbReference>
<evidence type="ECO:0000256" key="1">
    <source>
        <dbReference type="ARBA" id="ARBA00023224"/>
    </source>
</evidence>
<dbReference type="InterPro" id="IPR003660">
    <property type="entry name" value="HAMP_dom"/>
</dbReference>
<keyword evidence="8" id="KW-1185">Reference proteome</keyword>
<name>A0ABY6DH49_9NEIS</name>
<feature type="coiled-coil region" evidence="4">
    <location>
        <begin position="589"/>
        <end position="641"/>
    </location>
</feature>
<organism evidence="7 8">
    <name type="scientific">Chitiniphilus purpureus</name>
    <dbReference type="NCBI Taxonomy" id="2981137"/>
    <lineage>
        <taxon>Bacteria</taxon>
        <taxon>Pseudomonadati</taxon>
        <taxon>Pseudomonadota</taxon>
        <taxon>Betaproteobacteria</taxon>
        <taxon>Neisseriales</taxon>
        <taxon>Chitinibacteraceae</taxon>
        <taxon>Chitiniphilus</taxon>
    </lineage>
</organism>
<dbReference type="CDD" id="cd06225">
    <property type="entry name" value="HAMP"/>
    <property type="match status" value="1"/>
</dbReference>
<dbReference type="SMART" id="SM00304">
    <property type="entry name" value="HAMP"/>
    <property type="match status" value="2"/>
</dbReference>
<evidence type="ECO:0000259" key="5">
    <source>
        <dbReference type="PROSITE" id="PS50111"/>
    </source>
</evidence>
<dbReference type="CDD" id="cd18774">
    <property type="entry name" value="PDC2_HK_sensor"/>
    <property type="match status" value="1"/>
</dbReference>
<dbReference type="SMART" id="SM00283">
    <property type="entry name" value="MA"/>
    <property type="match status" value="1"/>
</dbReference>
<evidence type="ECO:0000259" key="6">
    <source>
        <dbReference type="PROSITE" id="PS50885"/>
    </source>
</evidence>
<comment type="similarity">
    <text evidence="2">Belongs to the methyl-accepting chemotaxis (MCP) protein family.</text>
</comment>
<evidence type="ECO:0000256" key="2">
    <source>
        <dbReference type="ARBA" id="ARBA00029447"/>
    </source>
</evidence>
<dbReference type="RefSeq" id="WP_263122877.1">
    <property type="nucleotide sequence ID" value="NZ_CP106753.1"/>
</dbReference>
<evidence type="ECO:0000256" key="3">
    <source>
        <dbReference type="PROSITE-ProRule" id="PRU00284"/>
    </source>
</evidence>
<proteinExistence type="inferred from homology"/>
<dbReference type="PANTHER" id="PTHR32089:SF112">
    <property type="entry name" value="LYSOZYME-LIKE PROTEIN-RELATED"/>
    <property type="match status" value="1"/>
</dbReference>
<dbReference type="Proteomes" id="UP001061302">
    <property type="component" value="Chromosome"/>
</dbReference>
<dbReference type="EMBL" id="CP106753">
    <property type="protein sequence ID" value="UXY13664.1"/>
    <property type="molecule type" value="Genomic_DNA"/>
</dbReference>
<accession>A0ABY6DH49</accession>
<dbReference type="Gene3D" id="3.30.450.20">
    <property type="entry name" value="PAS domain"/>
    <property type="match status" value="1"/>
</dbReference>
<keyword evidence="1 3" id="KW-0807">Transducer</keyword>
<feature type="domain" description="HAMP" evidence="6">
    <location>
        <begin position="316"/>
        <end position="370"/>
    </location>
</feature>
<protein>
    <submittedName>
        <fullName evidence="7">Methyl-accepting chemotaxis protein</fullName>
    </submittedName>
</protein>
<evidence type="ECO:0000256" key="4">
    <source>
        <dbReference type="SAM" id="Coils"/>
    </source>
</evidence>
<gene>
    <name evidence="7" type="ORF">N8I74_10045</name>
</gene>
<dbReference type="PANTHER" id="PTHR32089">
    <property type="entry name" value="METHYL-ACCEPTING CHEMOTAXIS PROTEIN MCPB"/>
    <property type="match status" value="1"/>
</dbReference>
<evidence type="ECO:0000313" key="8">
    <source>
        <dbReference type="Proteomes" id="UP001061302"/>
    </source>
</evidence>
<dbReference type="Gene3D" id="1.10.287.950">
    <property type="entry name" value="Methyl-accepting chemotaxis protein"/>
    <property type="match status" value="1"/>
</dbReference>
<dbReference type="Pfam" id="PF00672">
    <property type="entry name" value="HAMP"/>
    <property type="match status" value="1"/>
</dbReference>
<reference evidence="7" key="1">
    <citation type="submission" date="2022-10" db="EMBL/GenBank/DDBJ databases">
        <title>Chitiniphilus purpureus sp. nov., a novel chitin-degrading bacterium isolated from crawfish pond sediment.</title>
        <authorList>
            <person name="Li K."/>
        </authorList>
    </citation>
    <scope>NUCLEOTIDE SEQUENCE</scope>
    <source>
        <strain evidence="7">CD1</strain>
    </source>
</reference>